<dbReference type="Proteomes" id="UP001151760">
    <property type="component" value="Unassembled WGS sequence"/>
</dbReference>
<proteinExistence type="predicted"/>
<accession>A0ABQ5IR58</accession>
<name>A0ABQ5IR58_9ASTR</name>
<dbReference type="EMBL" id="BQNB010021083">
    <property type="protein sequence ID" value="GJU02664.1"/>
    <property type="molecule type" value="Genomic_DNA"/>
</dbReference>
<feature type="region of interest" description="Disordered" evidence="1">
    <location>
        <begin position="134"/>
        <end position="159"/>
    </location>
</feature>
<evidence type="ECO:0000313" key="2">
    <source>
        <dbReference type="EMBL" id="GJU02664.1"/>
    </source>
</evidence>
<comment type="caution">
    <text evidence="2">The sequence shown here is derived from an EMBL/GenBank/DDBJ whole genome shotgun (WGS) entry which is preliminary data.</text>
</comment>
<evidence type="ECO:0000313" key="3">
    <source>
        <dbReference type="Proteomes" id="UP001151760"/>
    </source>
</evidence>
<gene>
    <name evidence="2" type="ORF">Tco_1113002</name>
</gene>
<sequence>MEVLVRCWNDSDVVPTSVSVKWLPFTNCNSDEAQTSEHVLGQMTYLVASLTLDSARSYVMHGASFTQGMISSIPIGGSISPEGFLPSILLLVDTTEILEFKTSRDRYGDNGVSDPIGGLVFKVDLTGDEDPIDEDGDIGMGDSIGVPTDGPLELRPHIG</sequence>
<evidence type="ECO:0000256" key="1">
    <source>
        <dbReference type="SAM" id="MobiDB-lite"/>
    </source>
</evidence>
<protein>
    <submittedName>
        <fullName evidence="2">Uncharacterized protein</fullName>
    </submittedName>
</protein>
<reference evidence="2" key="1">
    <citation type="journal article" date="2022" name="Int. J. Mol. Sci.">
        <title>Draft Genome of Tanacetum Coccineum: Genomic Comparison of Closely Related Tanacetum-Family Plants.</title>
        <authorList>
            <person name="Yamashiro T."/>
            <person name="Shiraishi A."/>
            <person name="Nakayama K."/>
            <person name="Satake H."/>
        </authorList>
    </citation>
    <scope>NUCLEOTIDE SEQUENCE</scope>
</reference>
<keyword evidence="3" id="KW-1185">Reference proteome</keyword>
<organism evidence="2 3">
    <name type="scientific">Tanacetum coccineum</name>
    <dbReference type="NCBI Taxonomy" id="301880"/>
    <lineage>
        <taxon>Eukaryota</taxon>
        <taxon>Viridiplantae</taxon>
        <taxon>Streptophyta</taxon>
        <taxon>Embryophyta</taxon>
        <taxon>Tracheophyta</taxon>
        <taxon>Spermatophyta</taxon>
        <taxon>Magnoliopsida</taxon>
        <taxon>eudicotyledons</taxon>
        <taxon>Gunneridae</taxon>
        <taxon>Pentapetalae</taxon>
        <taxon>asterids</taxon>
        <taxon>campanulids</taxon>
        <taxon>Asterales</taxon>
        <taxon>Asteraceae</taxon>
        <taxon>Asteroideae</taxon>
        <taxon>Anthemideae</taxon>
        <taxon>Anthemidinae</taxon>
        <taxon>Tanacetum</taxon>
    </lineage>
</organism>
<reference evidence="2" key="2">
    <citation type="submission" date="2022-01" db="EMBL/GenBank/DDBJ databases">
        <authorList>
            <person name="Yamashiro T."/>
            <person name="Shiraishi A."/>
            <person name="Satake H."/>
            <person name="Nakayama K."/>
        </authorList>
    </citation>
    <scope>NUCLEOTIDE SEQUENCE</scope>
</reference>